<dbReference type="eggNOG" id="ENOG502Z8KT">
    <property type="taxonomic scope" value="Bacteria"/>
</dbReference>
<dbReference type="OrthoDB" id="9793561at2"/>
<gene>
    <name evidence="2" type="ordered locus">RC1_3008</name>
</gene>
<dbReference type="EMBL" id="CP000613">
    <property type="protein sequence ID" value="ACJ00376.1"/>
    <property type="molecule type" value="Genomic_DNA"/>
</dbReference>
<dbReference type="Pfam" id="PF09694">
    <property type="entry name" value="Gcw_chp"/>
    <property type="match status" value="1"/>
</dbReference>
<dbReference type="NCBIfam" id="TIGR02001">
    <property type="entry name" value="gcw_chp"/>
    <property type="match status" value="1"/>
</dbReference>
<dbReference type="HOGENOM" id="CLU_074587_3_0_5"/>
<dbReference type="KEGG" id="rce:RC1_3008"/>
<evidence type="ECO:0000313" key="3">
    <source>
        <dbReference type="Proteomes" id="UP000001591"/>
    </source>
</evidence>
<dbReference type="Proteomes" id="UP000001591">
    <property type="component" value="Chromosome"/>
</dbReference>
<accession>B6IVQ2</accession>
<sequence length="231" mass="24893">MRMSRLFATTAAAALLFGAAAAQAQDAPFTITGSATLTTDYVFRGISQTDEGVAAQAGLNLETNYGVFAGIWGSNVDFNDGDEASAELDYFIGYTNTIGNFGYTAQVLYYTYPGADSDLDYNYWEVGLNVEYTIGRFTPKASVYYSPEYFGDAGDAWYVSGGLAAAVTDNLGVDVNVGLQTGDAWADDVVDWSFGVTASHFGLDFALRYHDTDMDADLADERVVFTVSKSF</sequence>
<evidence type="ECO:0000313" key="2">
    <source>
        <dbReference type="EMBL" id="ACJ00376.1"/>
    </source>
</evidence>
<organism evidence="2 3">
    <name type="scientific">Rhodospirillum centenum (strain ATCC 51521 / SW)</name>
    <dbReference type="NCBI Taxonomy" id="414684"/>
    <lineage>
        <taxon>Bacteria</taxon>
        <taxon>Pseudomonadati</taxon>
        <taxon>Pseudomonadota</taxon>
        <taxon>Alphaproteobacteria</taxon>
        <taxon>Rhodospirillales</taxon>
        <taxon>Rhodospirillaceae</taxon>
        <taxon>Rhodospirillum</taxon>
    </lineage>
</organism>
<proteinExistence type="predicted"/>
<keyword evidence="1" id="KW-0732">Signal</keyword>
<keyword evidence="3" id="KW-1185">Reference proteome</keyword>
<evidence type="ECO:0000256" key="1">
    <source>
        <dbReference type="SAM" id="SignalP"/>
    </source>
</evidence>
<reference evidence="2 3" key="1">
    <citation type="journal article" date="2010" name="BMC Genomics">
        <title>Metabolic flexibility revealed in the genome of the cyst-forming alpha-1 proteobacterium Rhodospirillum centenum.</title>
        <authorList>
            <person name="Lu Y.K."/>
            <person name="Marden J."/>
            <person name="Han M."/>
            <person name="Swingley W.D."/>
            <person name="Mastrian S.D."/>
            <person name="Chowdhury S.R."/>
            <person name="Hao J."/>
            <person name="Helmy T."/>
            <person name="Kim S."/>
            <person name="Kurdoglu A.A."/>
            <person name="Matthies H.J."/>
            <person name="Rollo D."/>
            <person name="Stothard P."/>
            <person name="Blankenship R.E."/>
            <person name="Bauer C.E."/>
            <person name="Touchman J.W."/>
        </authorList>
    </citation>
    <scope>NUCLEOTIDE SEQUENCE [LARGE SCALE GENOMIC DNA]</scope>
    <source>
        <strain evidence="3">ATCC 51521 / SW</strain>
    </source>
</reference>
<name>B6IVQ2_RHOCS</name>
<dbReference type="InterPro" id="IPR010239">
    <property type="entry name" value="CHP02001"/>
</dbReference>
<feature type="signal peptide" evidence="1">
    <location>
        <begin position="1"/>
        <end position="24"/>
    </location>
</feature>
<dbReference type="STRING" id="414684.RC1_3008"/>
<dbReference type="AlphaFoldDB" id="B6IVQ2"/>
<protein>
    <submittedName>
        <fullName evidence="2">Uncharacterized protein</fullName>
    </submittedName>
</protein>
<feature type="chain" id="PRO_5002846760" evidence="1">
    <location>
        <begin position="25"/>
        <end position="231"/>
    </location>
</feature>
<dbReference type="RefSeq" id="WP_012568156.1">
    <property type="nucleotide sequence ID" value="NC_011420.2"/>
</dbReference>